<sequence length="288" mass="33539">MQWLERMERAMAYIEQNLEDKISYEELGKISMCSSYHFQKMFSFLTNISLSEYIRRRRLTLAAQALQNSSIKIVELAFKFGYESPDAFSRAFCKLHGVTPSFARESEVVLKAYPRLYFYLTLRGAKEMNYKIVEREAFKVFGKSITVNFSENNGAIPKFLKQCCEEGITDKMFELAQYELKVGKTGKQLSGVLYDYQPSEGVFRYMVAAECSDASVPDNFEIYDVPKLLWGVISEIYEKHIEISEIWKRVPEWLQSMGYEHAEAPELEEYYTVDTGILCEVWIPIIKK</sequence>
<reference evidence="5 6" key="1">
    <citation type="submission" date="2019-10" db="EMBL/GenBank/DDBJ databases">
        <title>Description of Paenibacillus humi sp. nov.</title>
        <authorList>
            <person name="Carlier A."/>
            <person name="Qi S."/>
        </authorList>
    </citation>
    <scope>NUCLEOTIDE SEQUENCE [LARGE SCALE GENOMIC DNA]</scope>
    <source>
        <strain evidence="5 6">LMG 31461</strain>
    </source>
</reference>
<keyword evidence="3" id="KW-0804">Transcription</keyword>
<dbReference type="InterPro" id="IPR050959">
    <property type="entry name" value="MarA-like"/>
</dbReference>
<dbReference type="InterPro" id="IPR029442">
    <property type="entry name" value="GyrI-like"/>
</dbReference>
<dbReference type="EMBL" id="WHNY01000037">
    <property type="protein sequence ID" value="NOU64735.1"/>
    <property type="molecule type" value="Genomic_DNA"/>
</dbReference>
<dbReference type="PANTHER" id="PTHR47504:SF5">
    <property type="entry name" value="RIGHT ORIGIN-BINDING PROTEIN"/>
    <property type="match status" value="1"/>
</dbReference>
<dbReference type="SUPFAM" id="SSF55136">
    <property type="entry name" value="Probable bacterial effector-binding domain"/>
    <property type="match status" value="1"/>
</dbReference>
<dbReference type="InterPro" id="IPR010499">
    <property type="entry name" value="AraC_E-bd"/>
</dbReference>
<gene>
    <name evidence="5" type="ORF">GC096_11930</name>
</gene>
<evidence type="ECO:0000313" key="6">
    <source>
        <dbReference type="Proteomes" id="UP000653578"/>
    </source>
</evidence>
<keyword evidence="6" id="KW-1185">Reference proteome</keyword>
<evidence type="ECO:0000256" key="2">
    <source>
        <dbReference type="ARBA" id="ARBA00023125"/>
    </source>
</evidence>
<organism evidence="5 6">
    <name type="scientific">Paenibacillus plantarum</name>
    <dbReference type="NCBI Taxonomy" id="2654975"/>
    <lineage>
        <taxon>Bacteria</taxon>
        <taxon>Bacillati</taxon>
        <taxon>Bacillota</taxon>
        <taxon>Bacilli</taxon>
        <taxon>Bacillales</taxon>
        <taxon>Paenibacillaceae</taxon>
        <taxon>Paenibacillus</taxon>
    </lineage>
</organism>
<dbReference type="SMART" id="SM00342">
    <property type="entry name" value="HTH_ARAC"/>
    <property type="match status" value="1"/>
</dbReference>
<dbReference type="SMART" id="SM00871">
    <property type="entry name" value="AraC_E_bind"/>
    <property type="match status" value="1"/>
</dbReference>
<comment type="caution">
    <text evidence="5">The sequence shown here is derived from an EMBL/GenBank/DDBJ whole genome shotgun (WGS) entry which is preliminary data.</text>
</comment>
<dbReference type="PROSITE" id="PS01124">
    <property type="entry name" value="HTH_ARAC_FAMILY_2"/>
    <property type="match status" value="1"/>
</dbReference>
<dbReference type="PANTHER" id="PTHR47504">
    <property type="entry name" value="RIGHT ORIGIN-BINDING PROTEIN"/>
    <property type="match status" value="1"/>
</dbReference>
<dbReference type="InterPro" id="IPR018060">
    <property type="entry name" value="HTH_AraC"/>
</dbReference>
<dbReference type="Gene3D" id="3.20.80.10">
    <property type="entry name" value="Regulatory factor, effector binding domain"/>
    <property type="match status" value="1"/>
</dbReference>
<dbReference type="InterPro" id="IPR009057">
    <property type="entry name" value="Homeodomain-like_sf"/>
</dbReference>
<evidence type="ECO:0000256" key="3">
    <source>
        <dbReference type="ARBA" id="ARBA00023163"/>
    </source>
</evidence>
<protein>
    <submittedName>
        <fullName evidence="5">Helix-turn-helix domain-containing protein</fullName>
    </submittedName>
</protein>
<keyword evidence="2" id="KW-0238">DNA-binding</keyword>
<dbReference type="Proteomes" id="UP000653578">
    <property type="component" value="Unassembled WGS sequence"/>
</dbReference>
<feature type="domain" description="HTH araC/xylS-type" evidence="4">
    <location>
        <begin position="8"/>
        <end position="106"/>
    </location>
</feature>
<evidence type="ECO:0000313" key="5">
    <source>
        <dbReference type="EMBL" id="NOU64735.1"/>
    </source>
</evidence>
<evidence type="ECO:0000256" key="1">
    <source>
        <dbReference type="ARBA" id="ARBA00023015"/>
    </source>
</evidence>
<name>A0ABX1X8G4_9BACL</name>
<dbReference type="Pfam" id="PF06445">
    <property type="entry name" value="GyrI-like"/>
    <property type="match status" value="1"/>
</dbReference>
<keyword evidence="1" id="KW-0805">Transcription regulation</keyword>
<accession>A0ABX1X8G4</accession>
<dbReference type="Pfam" id="PF12833">
    <property type="entry name" value="HTH_18"/>
    <property type="match status" value="1"/>
</dbReference>
<dbReference type="InterPro" id="IPR011256">
    <property type="entry name" value="Reg_factor_effector_dom_sf"/>
</dbReference>
<dbReference type="SUPFAM" id="SSF46689">
    <property type="entry name" value="Homeodomain-like"/>
    <property type="match status" value="2"/>
</dbReference>
<evidence type="ECO:0000259" key="4">
    <source>
        <dbReference type="PROSITE" id="PS01124"/>
    </source>
</evidence>
<dbReference type="RefSeq" id="WP_171630448.1">
    <property type="nucleotide sequence ID" value="NZ_WHNY01000037.1"/>
</dbReference>
<dbReference type="Gene3D" id="1.10.10.60">
    <property type="entry name" value="Homeodomain-like"/>
    <property type="match status" value="2"/>
</dbReference>
<proteinExistence type="predicted"/>